<keyword evidence="1" id="KW-0723">Serine/threonine-protein kinase</keyword>
<dbReference type="InterPro" id="IPR003594">
    <property type="entry name" value="HATPase_dom"/>
</dbReference>
<dbReference type="InterPro" id="IPR036890">
    <property type="entry name" value="HATPase_C_sf"/>
</dbReference>
<dbReference type="Gene3D" id="3.30.565.10">
    <property type="entry name" value="Histidine kinase-like ATPase, C-terminal domain"/>
    <property type="match status" value="1"/>
</dbReference>
<evidence type="ECO:0000313" key="3">
    <source>
        <dbReference type="EMBL" id="MBB4704438.1"/>
    </source>
</evidence>
<evidence type="ECO:0000259" key="2">
    <source>
        <dbReference type="Pfam" id="PF13581"/>
    </source>
</evidence>
<proteinExistence type="predicted"/>
<accession>A0A7W7GAW4</accession>
<dbReference type="EMBL" id="JACHND010000001">
    <property type="protein sequence ID" value="MBB4704438.1"/>
    <property type="molecule type" value="Genomic_DNA"/>
</dbReference>
<keyword evidence="4" id="KW-1185">Reference proteome</keyword>
<dbReference type="InterPro" id="IPR050267">
    <property type="entry name" value="Anti-sigma-factor_SerPK"/>
</dbReference>
<dbReference type="GO" id="GO:0004674">
    <property type="term" value="F:protein serine/threonine kinase activity"/>
    <property type="evidence" value="ECO:0007669"/>
    <property type="project" value="UniProtKB-KW"/>
</dbReference>
<evidence type="ECO:0000313" key="4">
    <source>
        <dbReference type="Proteomes" id="UP000542210"/>
    </source>
</evidence>
<keyword evidence="1" id="KW-0418">Kinase</keyword>
<reference evidence="3 4" key="1">
    <citation type="submission" date="2020-08" db="EMBL/GenBank/DDBJ databases">
        <title>Sequencing the genomes of 1000 actinobacteria strains.</title>
        <authorList>
            <person name="Klenk H.-P."/>
        </authorList>
    </citation>
    <scope>NUCLEOTIDE SEQUENCE [LARGE SCALE GENOMIC DNA]</scope>
    <source>
        <strain evidence="3 4">DSM 45784</strain>
    </source>
</reference>
<dbReference type="PANTHER" id="PTHR35526">
    <property type="entry name" value="ANTI-SIGMA-F FACTOR RSBW-RELATED"/>
    <property type="match status" value="1"/>
</dbReference>
<dbReference type="AlphaFoldDB" id="A0A7W7GAW4"/>
<dbReference type="CDD" id="cd16936">
    <property type="entry name" value="HATPase_RsbW-like"/>
    <property type="match status" value="1"/>
</dbReference>
<dbReference type="Pfam" id="PF13581">
    <property type="entry name" value="HATPase_c_2"/>
    <property type="match status" value="1"/>
</dbReference>
<dbReference type="PANTHER" id="PTHR35526:SF3">
    <property type="entry name" value="ANTI-SIGMA-F FACTOR RSBW"/>
    <property type="match status" value="1"/>
</dbReference>
<dbReference type="RefSeq" id="WP_184885477.1">
    <property type="nucleotide sequence ID" value="NZ_BOOV01000011.1"/>
</dbReference>
<feature type="domain" description="Histidine kinase/HSP90-like ATPase" evidence="2">
    <location>
        <begin position="24"/>
        <end position="128"/>
    </location>
</feature>
<gene>
    <name evidence="3" type="ORF">BJ982_005982</name>
</gene>
<comment type="caution">
    <text evidence="3">The sequence shown here is derived from an EMBL/GenBank/DDBJ whole genome shotgun (WGS) entry which is preliminary data.</text>
</comment>
<dbReference type="Proteomes" id="UP000542210">
    <property type="component" value="Unassembled WGS sequence"/>
</dbReference>
<sequence>MRIYSYDGRQESAVFPGREVSAGEARRWLRKILADHPRRDDAVLLFSEIFTNAVAHTASPRIPVTVLVEWDGTVQVKVTDQGGATAPCPCRAAPDALTEHGRGITLVRALSRRWGFIKDTTGCTVWFTLAPQSPPLDGDRPPCAHDRRATYQEA</sequence>
<evidence type="ECO:0000256" key="1">
    <source>
        <dbReference type="ARBA" id="ARBA00022527"/>
    </source>
</evidence>
<organism evidence="3 4">
    <name type="scientific">Sphaerisporangium siamense</name>
    <dbReference type="NCBI Taxonomy" id="795645"/>
    <lineage>
        <taxon>Bacteria</taxon>
        <taxon>Bacillati</taxon>
        <taxon>Actinomycetota</taxon>
        <taxon>Actinomycetes</taxon>
        <taxon>Streptosporangiales</taxon>
        <taxon>Streptosporangiaceae</taxon>
        <taxon>Sphaerisporangium</taxon>
    </lineage>
</organism>
<name>A0A7W7GAW4_9ACTN</name>
<protein>
    <submittedName>
        <fullName evidence="3">Anti-sigma regulatory factor (Ser/Thr protein kinase)</fullName>
    </submittedName>
</protein>
<dbReference type="SUPFAM" id="SSF55874">
    <property type="entry name" value="ATPase domain of HSP90 chaperone/DNA topoisomerase II/histidine kinase"/>
    <property type="match status" value="1"/>
</dbReference>
<keyword evidence="1" id="KW-0808">Transferase</keyword>